<dbReference type="AlphaFoldDB" id="A0A8X6H589"/>
<dbReference type="PANTHER" id="PTHR36159">
    <property type="entry name" value="PROTEIN CBG23766"/>
    <property type="match status" value="1"/>
</dbReference>
<accession>A0A8X6H589</accession>
<evidence type="ECO:0000313" key="2">
    <source>
        <dbReference type="Proteomes" id="UP000887116"/>
    </source>
</evidence>
<sequence>MRNEFTNNMIYTDVANPDYNVKITNVSLWLPHIKLNPEAQAKYQKFALNPDLNQTIEWTAPRLRESNALNDINGTVHVKTTTDEIISIYVIPQYLDRENTADKNNMVFDHLDLTRCYIRVNDTMFPMLDNGVSFKEGGLDDVRYYSDFVSAVGNTNNTESGFLVSYKEYRKLYPIIYFDVSNHPPYINAKNLNIEFTWHLRNNPRKPYKFYFILNEKRSGKMNMYNRKFESLPTL</sequence>
<evidence type="ECO:0000313" key="1">
    <source>
        <dbReference type="EMBL" id="GFR17218.1"/>
    </source>
</evidence>
<proteinExistence type="predicted"/>
<dbReference type="EMBL" id="BMAO01017631">
    <property type="protein sequence ID" value="GFR17218.1"/>
    <property type="molecule type" value="Genomic_DNA"/>
</dbReference>
<gene>
    <name evidence="1" type="primary">AVEN_169534_1</name>
    <name evidence="1" type="ORF">TNCT_317951</name>
</gene>
<keyword evidence="2" id="KW-1185">Reference proteome</keyword>
<name>A0A8X6H589_TRICU</name>
<protein>
    <submittedName>
        <fullName evidence="1">Uncharacterized protein</fullName>
    </submittedName>
</protein>
<dbReference type="PANTHER" id="PTHR36159:SF1">
    <property type="entry name" value="RETROVIRUS-RELATED POL POLYPROTEIN FROM TRANSPOSON 412-LIKE PROTEIN"/>
    <property type="match status" value="1"/>
</dbReference>
<comment type="caution">
    <text evidence="1">The sequence shown here is derived from an EMBL/GenBank/DDBJ whole genome shotgun (WGS) entry which is preliminary data.</text>
</comment>
<dbReference type="OrthoDB" id="6423136at2759"/>
<reference evidence="1" key="1">
    <citation type="submission" date="2020-07" db="EMBL/GenBank/DDBJ databases">
        <title>Multicomponent nature underlies the extraordinary mechanical properties of spider dragline silk.</title>
        <authorList>
            <person name="Kono N."/>
            <person name="Nakamura H."/>
            <person name="Mori M."/>
            <person name="Yoshida Y."/>
            <person name="Ohtoshi R."/>
            <person name="Malay A.D."/>
            <person name="Moran D.A.P."/>
            <person name="Tomita M."/>
            <person name="Numata K."/>
            <person name="Arakawa K."/>
        </authorList>
    </citation>
    <scope>NUCLEOTIDE SEQUENCE</scope>
</reference>
<dbReference type="Proteomes" id="UP000887116">
    <property type="component" value="Unassembled WGS sequence"/>
</dbReference>
<organism evidence="1 2">
    <name type="scientific">Trichonephila clavata</name>
    <name type="common">Joro spider</name>
    <name type="synonym">Nephila clavata</name>
    <dbReference type="NCBI Taxonomy" id="2740835"/>
    <lineage>
        <taxon>Eukaryota</taxon>
        <taxon>Metazoa</taxon>
        <taxon>Ecdysozoa</taxon>
        <taxon>Arthropoda</taxon>
        <taxon>Chelicerata</taxon>
        <taxon>Arachnida</taxon>
        <taxon>Araneae</taxon>
        <taxon>Araneomorphae</taxon>
        <taxon>Entelegynae</taxon>
        <taxon>Araneoidea</taxon>
        <taxon>Nephilidae</taxon>
        <taxon>Trichonephila</taxon>
    </lineage>
</organism>